<keyword evidence="2" id="KW-1185">Reference proteome</keyword>
<evidence type="ECO:0000313" key="2">
    <source>
        <dbReference type="Proteomes" id="UP000054558"/>
    </source>
</evidence>
<dbReference type="AlphaFoldDB" id="A0A1Y1IE25"/>
<proteinExistence type="predicted"/>
<reference evidence="1 2" key="1">
    <citation type="journal article" date="2014" name="Nat. Commun.">
        <title>Klebsormidium flaccidum genome reveals primary factors for plant terrestrial adaptation.</title>
        <authorList>
            <person name="Hori K."/>
            <person name="Maruyama F."/>
            <person name="Fujisawa T."/>
            <person name="Togashi T."/>
            <person name="Yamamoto N."/>
            <person name="Seo M."/>
            <person name="Sato S."/>
            <person name="Yamada T."/>
            <person name="Mori H."/>
            <person name="Tajima N."/>
            <person name="Moriyama T."/>
            <person name="Ikeuchi M."/>
            <person name="Watanabe M."/>
            <person name="Wada H."/>
            <person name="Kobayashi K."/>
            <person name="Saito M."/>
            <person name="Masuda T."/>
            <person name="Sasaki-Sekimoto Y."/>
            <person name="Mashiguchi K."/>
            <person name="Awai K."/>
            <person name="Shimojima M."/>
            <person name="Masuda S."/>
            <person name="Iwai M."/>
            <person name="Nobusawa T."/>
            <person name="Narise T."/>
            <person name="Kondo S."/>
            <person name="Saito H."/>
            <person name="Sato R."/>
            <person name="Murakawa M."/>
            <person name="Ihara Y."/>
            <person name="Oshima-Yamada Y."/>
            <person name="Ohtaka K."/>
            <person name="Satoh M."/>
            <person name="Sonobe K."/>
            <person name="Ishii M."/>
            <person name="Ohtani R."/>
            <person name="Kanamori-Sato M."/>
            <person name="Honoki R."/>
            <person name="Miyazaki D."/>
            <person name="Mochizuki H."/>
            <person name="Umetsu J."/>
            <person name="Higashi K."/>
            <person name="Shibata D."/>
            <person name="Kamiya Y."/>
            <person name="Sato N."/>
            <person name="Nakamura Y."/>
            <person name="Tabata S."/>
            <person name="Ida S."/>
            <person name="Kurokawa K."/>
            <person name="Ohta H."/>
        </authorList>
    </citation>
    <scope>NUCLEOTIDE SEQUENCE [LARGE SCALE GENOMIC DNA]</scope>
    <source>
        <strain evidence="1 2">NIES-2285</strain>
    </source>
</reference>
<protein>
    <submittedName>
        <fullName evidence="1">Uncharacterized protein</fullName>
    </submittedName>
</protein>
<sequence>MDKSISGSQPGFPDQHEVLVVDSDGTLSEKSVTRLKVITRMRRNWRGGAAQLVEGAQGAAIRSRTSTVRLDNLSGATVAKSPPSV</sequence>
<evidence type="ECO:0000313" key="1">
    <source>
        <dbReference type="EMBL" id="GAQ89214.1"/>
    </source>
</evidence>
<dbReference type="EMBL" id="DF237447">
    <property type="protein sequence ID" value="GAQ89214.1"/>
    <property type="molecule type" value="Genomic_DNA"/>
</dbReference>
<accession>A0A1Y1IE25</accession>
<name>A0A1Y1IE25_KLENI</name>
<organism evidence="1 2">
    <name type="scientific">Klebsormidium nitens</name>
    <name type="common">Green alga</name>
    <name type="synonym">Ulothrix nitens</name>
    <dbReference type="NCBI Taxonomy" id="105231"/>
    <lineage>
        <taxon>Eukaryota</taxon>
        <taxon>Viridiplantae</taxon>
        <taxon>Streptophyta</taxon>
        <taxon>Klebsormidiophyceae</taxon>
        <taxon>Klebsormidiales</taxon>
        <taxon>Klebsormidiaceae</taxon>
        <taxon>Klebsormidium</taxon>
    </lineage>
</organism>
<gene>
    <name evidence="1" type="ORF">KFL_004980020</name>
</gene>
<dbReference type="Proteomes" id="UP000054558">
    <property type="component" value="Unassembled WGS sequence"/>
</dbReference>